<dbReference type="EMBL" id="FLUM01000001">
    <property type="protein sequence ID" value="SBV91121.1"/>
    <property type="molecule type" value="Genomic_DNA"/>
</dbReference>
<sequence>MKKPIIAILLTCCLSASLSAQQRSRHEITLGYGMGTTSELLDALTDIIV</sequence>
<accession>A0A212IV87</accession>
<dbReference type="AlphaFoldDB" id="A0A212IV87"/>
<gene>
    <name evidence="1" type="ORF">KL86DYS1_10253</name>
</gene>
<name>A0A212IV87_9BACT</name>
<protein>
    <submittedName>
        <fullName evidence="1">Uncharacterized protein</fullName>
    </submittedName>
</protein>
<reference evidence="1" key="1">
    <citation type="submission" date="2016-04" db="EMBL/GenBank/DDBJ databases">
        <authorList>
            <person name="Evans L.H."/>
            <person name="Alamgir A."/>
            <person name="Owens N."/>
            <person name="Weber N.D."/>
            <person name="Virtaneva K."/>
            <person name="Barbian K."/>
            <person name="Babar A."/>
            <person name="Rosenke K."/>
        </authorList>
    </citation>
    <scope>NUCLEOTIDE SEQUENCE</scope>
    <source>
        <strain evidence="1">86-1</strain>
    </source>
</reference>
<proteinExistence type="predicted"/>
<evidence type="ECO:0000313" key="1">
    <source>
        <dbReference type="EMBL" id="SBV91121.1"/>
    </source>
</evidence>
<organism evidence="1">
    <name type="scientific">uncultured Dysgonomonas sp</name>
    <dbReference type="NCBI Taxonomy" id="206096"/>
    <lineage>
        <taxon>Bacteria</taxon>
        <taxon>Pseudomonadati</taxon>
        <taxon>Bacteroidota</taxon>
        <taxon>Bacteroidia</taxon>
        <taxon>Bacteroidales</taxon>
        <taxon>Dysgonomonadaceae</taxon>
        <taxon>Dysgonomonas</taxon>
        <taxon>environmental samples</taxon>
    </lineage>
</organism>